<dbReference type="PROSITE" id="PS00107">
    <property type="entry name" value="PROTEIN_KINASE_ATP"/>
    <property type="match status" value="1"/>
</dbReference>
<dbReference type="SMART" id="SM00220">
    <property type="entry name" value="S_TKc"/>
    <property type="match status" value="1"/>
</dbReference>
<dbReference type="EC" id="2.7.11.1" evidence="1"/>
<dbReference type="CDD" id="cd14014">
    <property type="entry name" value="STKc_PknB_like"/>
    <property type="match status" value="1"/>
</dbReference>
<dbReference type="Gene3D" id="1.25.40.10">
    <property type="entry name" value="Tetratricopeptide repeat domain"/>
    <property type="match status" value="1"/>
</dbReference>
<evidence type="ECO:0000256" key="5">
    <source>
        <dbReference type="ARBA" id="ARBA00022777"/>
    </source>
</evidence>
<dbReference type="PROSITE" id="PS00108">
    <property type="entry name" value="PROTEIN_KINASE_ST"/>
    <property type="match status" value="1"/>
</dbReference>
<reference evidence="9 10" key="1">
    <citation type="submission" date="2023-07" db="EMBL/GenBank/DDBJ databases">
        <title>Sequencing the genomes of 1000 actinobacteria strains.</title>
        <authorList>
            <person name="Klenk H.-P."/>
        </authorList>
    </citation>
    <scope>NUCLEOTIDE SEQUENCE [LARGE SCALE GENOMIC DNA]</scope>
    <source>
        <strain evidence="9 10">DSM 46740</strain>
    </source>
</reference>
<name>A0ABT9QC36_9ACTN</name>
<dbReference type="InterPro" id="IPR011009">
    <property type="entry name" value="Kinase-like_dom_sf"/>
</dbReference>
<feature type="domain" description="Protein kinase" evidence="8">
    <location>
        <begin position="12"/>
        <end position="280"/>
    </location>
</feature>
<keyword evidence="2 9" id="KW-0723">Serine/threonine-protein kinase</keyword>
<dbReference type="EMBL" id="JAUSQU010000001">
    <property type="protein sequence ID" value="MDP9844303.1"/>
    <property type="molecule type" value="Genomic_DNA"/>
</dbReference>
<keyword evidence="5 9" id="KW-0418">Kinase</keyword>
<evidence type="ECO:0000256" key="3">
    <source>
        <dbReference type="ARBA" id="ARBA00022679"/>
    </source>
</evidence>
<evidence type="ECO:0000256" key="4">
    <source>
        <dbReference type="ARBA" id="ARBA00022741"/>
    </source>
</evidence>
<evidence type="ECO:0000313" key="9">
    <source>
        <dbReference type="EMBL" id="MDP9844303.1"/>
    </source>
</evidence>
<evidence type="ECO:0000259" key="8">
    <source>
        <dbReference type="PROSITE" id="PS50011"/>
    </source>
</evidence>
<dbReference type="PROSITE" id="PS50011">
    <property type="entry name" value="PROTEIN_KINASE_DOM"/>
    <property type="match status" value="1"/>
</dbReference>
<sequence>MVERTVILERYELDEVHLGKGGMGEVWGGYDKHLDRRVAVKFILLPDGVADPELERRFTHEAMIMAQLDHPGTPAIHDAGTFDDPRRGRRPFMVMQFVEGVTLDFVIDEQGPLSVGWVAAIGTQVAAVLSAAHERSILHRDLKPSNITLCPDGTLKVLDFGLAMLHDPELSRLSRTGQILGTASYMPPEQVRAGSLAPQSDLYALGCVLHELLTGRRLFTGPTEYSVYEQQIHTAPPRVRQFRSDVPPELDEIILSLLAKRIEDRPSDAGTVHDRLLPYVTGVGQLPGITVCGPSPRRMYAHAVSRVFTGVADGVTTHAASVISRSSGDGDFSRGDIERARREAMSLARDSRYSQAVEVLAAVAEPAGRVLGAEDPEVLNLRGQLANVLFEAGDHRRAAPAFHWLAVDLAKQYHPHDERVFQCRMQEATCHAHIGDSGLALRLMNDLLADELHVYPEDDPRTLELRRQIGELEKSTGDVESASRTLTDLLDDLSRLYGSDHSAVVRVRESLGHLDL</sequence>
<dbReference type="SUPFAM" id="SSF48452">
    <property type="entry name" value="TPR-like"/>
    <property type="match status" value="1"/>
</dbReference>
<dbReference type="InterPro" id="IPR000719">
    <property type="entry name" value="Prot_kinase_dom"/>
</dbReference>
<dbReference type="InterPro" id="IPR011990">
    <property type="entry name" value="TPR-like_helical_dom_sf"/>
</dbReference>
<dbReference type="Pfam" id="PF00069">
    <property type="entry name" value="Pkinase"/>
    <property type="match status" value="1"/>
</dbReference>
<dbReference type="SUPFAM" id="SSF56112">
    <property type="entry name" value="Protein kinase-like (PK-like)"/>
    <property type="match status" value="1"/>
</dbReference>
<comment type="caution">
    <text evidence="9">The sequence shown here is derived from an EMBL/GenBank/DDBJ whole genome shotgun (WGS) entry which is preliminary data.</text>
</comment>
<dbReference type="Gene3D" id="3.30.200.20">
    <property type="entry name" value="Phosphorylase Kinase, domain 1"/>
    <property type="match status" value="1"/>
</dbReference>
<dbReference type="PANTHER" id="PTHR43289">
    <property type="entry name" value="MITOGEN-ACTIVATED PROTEIN KINASE KINASE KINASE 20-RELATED"/>
    <property type="match status" value="1"/>
</dbReference>
<dbReference type="GO" id="GO:0004674">
    <property type="term" value="F:protein serine/threonine kinase activity"/>
    <property type="evidence" value="ECO:0007669"/>
    <property type="project" value="UniProtKB-KW"/>
</dbReference>
<feature type="binding site" evidence="7">
    <location>
        <position position="41"/>
    </location>
    <ligand>
        <name>ATP</name>
        <dbReference type="ChEBI" id="CHEBI:30616"/>
    </ligand>
</feature>
<keyword evidence="3" id="KW-0808">Transferase</keyword>
<dbReference type="Proteomes" id="UP001225356">
    <property type="component" value="Unassembled WGS sequence"/>
</dbReference>
<protein>
    <recommendedName>
        <fullName evidence="1">non-specific serine/threonine protein kinase</fullName>
        <ecNumber evidence="1">2.7.11.1</ecNumber>
    </recommendedName>
</protein>
<dbReference type="InterPro" id="IPR017441">
    <property type="entry name" value="Protein_kinase_ATP_BS"/>
</dbReference>
<evidence type="ECO:0000313" key="10">
    <source>
        <dbReference type="Proteomes" id="UP001225356"/>
    </source>
</evidence>
<accession>A0ABT9QC36</accession>
<gene>
    <name evidence="9" type="ORF">J2853_003514</name>
</gene>
<evidence type="ECO:0000256" key="2">
    <source>
        <dbReference type="ARBA" id="ARBA00022527"/>
    </source>
</evidence>
<evidence type="ECO:0000256" key="1">
    <source>
        <dbReference type="ARBA" id="ARBA00012513"/>
    </source>
</evidence>
<dbReference type="Gene3D" id="1.10.510.10">
    <property type="entry name" value="Transferase(Phosphotransferase) domain 1"/>
    <property type="match status" value="1"/>
</dbReference>
<dbReference type="PANTHER" id="PTHR43289:SF6">
    <property type="entry name" value="SERINE_THREONINE-PROTEIN KINASE NEKL-3"/>
    <property type="match status" value="1"/>
</dbReference>
<keyword evidence="10" id="KW-1185">Reference proteome</keyword>
<proteinExistence type="predicted"/>
<evidence type="ECO:0000256" key="7">
    <source>
        <dbReference type="PROSITE-ProRule" id="PRU10141"/>
    </source>
</evidence>
<evidence type="ECO:0000256" key="6">
    <source>
        <dbReference type="ARBA" id="ARBA00022840"/>
    </source>
</evidence>
<keyword evidence="4 7" id="KW-0547">Nucleotide-binding</keyword>
<dbReference type="InterPro" id="IPR008271">
    <property type="entry name" value="Ser/Thr_kinase_AS"/>
</dbReference>
<keyword evidence="6 7" id="KW-0067">ATP-binding</keyword>
<organism evidence="9 10">
    <name type="scientific">Streptosporangium lutulentum</name>
    <dbReference type="NCBI Taxonomy" id="1461250"/>
    <lineage>
        <taxon>Bacteria</taxon>
        <taxon>Bacillati</taxon>
        <taxon>Actinomycetota</taxon>
        <taxon>Actinomycetes</taxon>
        <taxon>Streptosporangiales</taxon>
        <taxon>Streptosporangiaceae</taxon>
        <taxon>Streptosporangium</taxon>
    </lineage>
</organism>
<dbReference type="RefSeq" id="WP_307559073.1">
    <property type="nucleotide sequence ID" value="NZ_JAUSQU010000001.1"/>
</dbReference>